<dbReference type="EMBL" id="BIFS01000001">
    <property type="protein sequence ID" value="GCE16799.1"/>
    <property type="molecule type" value="Genomic_DNA"/>
</dbReference>
<name>A0A402ACI2_9CHLR</name>
<organism evidence="1 2">
    <name type="scientific">Dictyobacter kobayashii</name>
    <dbReference type="NCBI Taxonomy" id="2014872"/>
    <lineage>
        <taxon>Bacteria</taxon>
        <taxon>Bacillati</taxon>
        <taxon>Chloroflexota</taxon>
        <taxon>Ktedonobacteria</taxon>
        <taxon>Ktedonobacterales</taxon>
        <taxon>Dictyobacteraceae</taxon>
        <taxon>Dictyobacter</taxon>
    </lineage>
</organism>
<dbReference type="Gene3D" id="3.30.9.10">
    <property type="entry name" value="D-Amino Acid Oxidase, subunit A, domain 2"/>
    <property type="match status" value="1"/>
</dbReference>
<dbReference type="Proteomes" id="UP000287188">
    <property type="component" value="Unassembled WGS sequence"/>
</dbReference>
<comment type="caution">
    <text evidence="1">The sequence shown here is derived from an EMBL/GenBank/DDBJ whole genome shotgun (WGS) entry which is preliminary data.</text>
</comment>
<reference evidence="2" key="1">
    <citation type="submission" date="2018-12" db="EMBL/GenBank/DDBJ databases">
        <title>Tengunoibacter tsumagoiensis gen. nov., sp. nov., Dictyobacter kobayashii sp. nov., D. alpinus sp. nov., and D. joshuensis sp. nov. and description of Dictyobacteraceae fam. nov. within the order Ktedonobacterales isolated from Tengu-no-mugimeshi.</title>
        <authorList>
            <person name="Wang C.M."/>
            <person name="Zheng Y."/>
            <person name="Sakai Y."/>
            <person name="Toyoda A."/>
            <person name="Minakuchi Y."/>
            <person name="Abe K."/>
            <person name="Yokota A."/>
            <person name="Yabe S."/>
        </authorList>
    </citation>
    <scope>NUCLEOTIDE SEQUENCE [LARGE SCALE GENOMIC DNA]</scope>
    <source>
        <strain evidence="2">Uno11</strain>
    </source>
</reference>
<dbReference type="AlphaFoldDB" id="A0A402ACI2"/>
<keyword evidence="2" id="KW-1185">Reference proteome</keyword>
<sequence>MLHRFPDDDPFQQRMQRAQLEYTVNSLAAATSLAENYAGLPFIEQS</sequence>
<accession>A0A402ACI2</accession>
<evidence type="ECO:0000313" key="1">
    <source>
        <dbReference type="EMBL" id="GCE16799.1"/>
    </source>
</evidence>
<gene>
    <name evidence="1" type="ORF">KDK_05990</name>
</gene>
<proteinExistence type="predicted"/>
<evidence type="ECO:0000313" key="2">
    <source>
        <dbReference type="Proteomes" id="UP000287188"/>
    </source>
</evidence>
<protein>
    <submittedName>
        <fullName evidence="1">Uncharacterized protein</fullName>
    </submittedName>
</protein>